<evidence type="ECO:0000256" key="3">
    <source>
        <dbReference type="ARBA" id="ARBA00022763"/>
    </source>
</evidence>
<dbReference type="EC" id="5.6.2.3" evidence="11"/>
<keyword evidence="6 11" id="KW-0269">Exonuclease</keyword>
<evidence type="ECO:0000256" key="11">
    <source>
        <dbReference type="HAMAP-Rule" id="MF_01487"/>
    </source>
</evidence>
<dbReference type="Pfam" id="PF21185">
    <property type="entry name" value="RecD_N"/>
    <property type="match status" value="1"/>
</dbReference>
<evidence type="ECO:0000256" key="7">
    <source>
        <dbReference type="ARBA" id="ARBA00022840"/>
    </source>
</evidence>
<dbReference type="PANTHER" id="PTHR43788:SF6">
    <property type="entry name" value="DNA HELICASE B"/>
    <property type="match status" value="1"/>
</dbReference>
<evidence type="ECO:0000256" key="6">
    <source>
        <dbReference type="ARBA" id="ARBA00022839"/>
    </source>
</evidence>
<dbReference type="InterPro" id="IPR027417">
    <property type="entry name" value="P-loop_NTPase"/>
</dbReference>
<dbReference type="SUPFAM" id="SSF52540">
    <property type="entry name" value="P-loop containing nucleoside triphosphate hydrolases"/>
    <property type="match status" value="2"/>
</dbReference>
<keyword evidence="8 11" id="KW-0238">DNA-binding</keyword>
<evidence type="ECO:0000313" key="15">
    <source>
        <dbReference type="Proteomes" id="UP000325755"/>
    </source>
</evidence>
<keyword evidence="15" id="KW-1185">Reference proteome</keyword>
<dbReference type="GO" id="GO:0009338">
    <property type="term" value="C:exodeoxyribonuclease V complex"/>
    <property type="evidence" value="ECO:0007669"/>
    <property type="project" value="InterPro"/>
</dbReference>
<evidence type="ECO:0000313" key="14">
    <source>
        <dbReference type="EMBL" id="QFY43422.1"/>
    </source>
</evidence>
<keyword evidence="10 11" id="KW-0413">Isomerase</keyword>
<proteinExistence type="inferred from homology"/>
<evidence type="ECO:0000256" key="4">
    <source>
        <dbReference type="ARBA" id="ARBA00022801"/>
    </source>
</evidence>
<dbReference type="GO" id="GO:0008854">
    <property type="term" value="F:exodeoxyribonuclease V activity"/>
    <property type="evidence" value="ECO:0007669"/>
    <property type="project" value="InterPro"/>
</dbReference>
<keyword evidence="9 11" id="KW-0234">DNA repair</keyword>
<protein>
    <recommendedName>
        <fullName evidence="11">RecBCD enzyme subunit RecD</fullName>
        <ecNumber evidence="11">5.6.2.3</ecNumber>
    </recommendedName>
    <alternativeName>
        <fullName evidence="11">DNA 5'-3' helicase subunit RecD</fullName>
    </alternativeName>
    <alternativeName>
        <fullName evidence="11">Exonuclease V subunit RecD</fullName>
        <shortName evidence="11">ExoV subunit RecD</shortName>
    </alternativeName>
    <alternativeName>
        <fullName evidence="11">Helicase/nuclease RecBCD subunit RecD</fullName>
    </alternativeName>
</protein>
<dbReference type="KEGG" id="mmob:F6R98_13010"/>
<dbReference type="Pfam" id="PF13245">
    <property type="entry name" value="AAA_19"/>
    <property type="match status" value="1"/>
</dbReference>
<dbReference type="RefSeq" id="WP_153249405.1">
    <property type="nucleotide sequence ID" value="NZ_CP044205.1"/>
</dbReference>
<dbReference type="InterPro" id="IPR027785">
    <property type="entry name" value="UvrD-like_helicase_C"/>
</dbReference>
<keyword evidence="7 11" id="KW-0067">ATP-binding</keyword>
<keyword evidence="3 11" id="KW-0227">DNA damage</keyword>
<comment type="similarity">
    <text evidence="11">Belongs to the RecD family.</text>
</comment>
<dbReference type="FunCoup" id="A0A5Q0BJW9">
    <property type="interactions" value="170"/>
</dbReference>
<evidence type="ECO:0000259" key="13">
    <source>
        <dbReference type="Pfam" id="PF21185"/>
    </source>
</evidence>
<comment type="subunit">
    <text evidence="11">Heterotrimer of RecB, RecC and RecD. All subunits contribute to DNA-binding.</text>
</comment>
<comment type="miscellaneous">
    <text evidence="11">In the RecBCD complex, RecB has a slow 3'-5' helicase, an exonuclease activity and loads RecA onto ssDNA, RecD has a fast 5'-3' helicase activity, while RecC stimulates the ATPase and processivity of the RecB helicase and contributes to recognition of the Chi site.</text>
</comment>
<comment type="catalytic activity">
    <reaction evidence="11">
        <text>ATP + H2O = ADP + phosphate + H(+)</text>
        <dbReference type="Rhea" id="RHEA:13065"/>
        <dbReference type="ChEBI" id="CHEBI:15377"/>
        <dbReference type="ChEBI" id="CHEBI:15378"/>
        <dbReference type="ChEBI" id="CHEBI:30616"/>
        <dbReference type="ChEBI" id="CHEBI:43474"/>
        <dbReference type="ChEBI" id="CHEBI:456216"/>
        <dbReference type="EC" id="5.6.2.3"/>
    </reaction>
</comment>
<dbReference type="InterPro" id="IPR050534">
    <property type="entry name" value="Coronavir_polyprotein_1ab"/>
</dbReference>
<dbReference type="CDD" id="cd17933">
    <property type="entry name" value="DEXSc_RecD-like"/>
    <property type="match status" value="1"/>
</dbReference>
<reference evidence="14 15" key="1">
    <citation type="submission" date="2019-09" db="EMBL/GenBank/DDBJ databases">
        <title>Ecophysiology of the spiral-shaped methanotroph Methylospira mobilis as revealed by the complete genome sequence.</title>
        <authorList>
            <person name="Oshkin I.Y."/>
            <person name="Dedysh S.N."/>
            <person name="Miroshnikov K."/>
            <person name="Danilova O.V."/>
            <person name="Hakobyan A."/>
            <person name="Liesack W."/>
        </authorList>
    </citation>
    <scope>NUCLEOTIDE SEQUENCE [LARGE SCALE GENOMIC DNA]</scope>
    <source>
        <strain evidence="14 15">Shm1</strain>
    </source>
</reference>
<evidence type="ECO:0000256" key="8">
    <source>
        <dbReference type="ARBA" id="ARBA00023125"/>
    </source>
</evidence>
<dbReference type="InParanoid" id="A0A5Q0BJW9"/>
<evidence type="ECO:0000256" key="2">
    <source>
        <dbReference type="ARBA" id="ARBA00022741"/>
    </source>
</evidence>
<dbReference type="PANTHER" id="PTHR43788">
    <property type="entry name" value="DNA2/NAM7 HELICASE FAMILY MEMBER"/>
    <property type="match status" value="1"/>
</dbReference>
<evidence type="ECO:0000256" key="10">
    <source>
        <dbReference type="ARBA" id="ARBA00023235"/>
    </source>
</evidence>
<organism evidence="14 15">
    <name type="scientific">Candidatus Methylospira mobilis</name>
    <dbReference type="NCBI Taxonomy" id="1808979"/>
    <lineage>
        <taxon>Bacteria</taxon>
        <taxon>Pseudomonadati</taxon>
        <taxon>Pseudomonadota</taxon>
        <taxon>Gammaproteobacteria</taxon>
        <taxon>Methylococcales</taxon>
        <taxon>Methylococcaceae</taxon>
        <taxon>Candidatus Methylospira</taxon>
    </lineage>
</organism>
<dbReference type="AlphaFoldDB" id="A0A5Q0BJW9"/>
<keyword evidence="1 11" id="KW-0540">Nuclease</keyword>
<dbReference type="GO" id="GO:0017116">
    <property type="term" value="F:single-stranded DNA helicase activity"/>
    <property type="evidence" value="ECO:0007669"/>
    <property type="project" value="TreeGrafter"/>
</dbReference>
<dbReference type="NCBIfam" id="TIGR01447">
    <property type="entry name" value="recD"/>
    <property type="match status" value="1"/>
</dbReference>
<dbReference type="GO" id="GO:0043139">
    <property type="term" value="F:5'-3' DNA helicase activity"/>
    <property type="evidence" value="ECO:0007669"/>
    <property type="project" value="UniProtKB-UniRule"/>
</dbReference>
<dbReference type="Proteomes" id="UP000325755">
    <property type="component" value="Chromosome"/>
</dbReference>
<evidence type="ECO:0000259" key="12">
    <source>
        <dbReference type="Pfam" id="PF13538"/>
    </source>
</evidence>
<dbReference type="InterPro" id="IPR049550">
    <property type="entry name" value="RecD_N"/>
</dbReference>
<sequence length="634" mass="69490">MHISAESVLHFVDESLKSGELSRLDRAFMLFLRNIDTNASPLVWLAGAWASRQVSRGHVCLNLEAWANNGLEESALQSCTLDQWLDALRHSLLVGAGAGNTPLVLDGRNLYLRRYWQYEQSVAAAVKQRAAQPALKLPGDLRARLNRLFYDGTQKPDWQKIACAVALRARFSIITGGPGTGKTSTVTRLLALLVDIAGNSENGGRKPIIRLAAPTGKAAARVTESIRRELEKMPLAGSMRSSLPGEAATLHRLLGSRPGSRLYAYNRNNPLPADIVVVDEASMIDLEMMAALLDALAEKTQLILLGDKDQLASVEAGFVMGNLCRGVGENVYHQDTLEWIARQSGEIIDAAAALDANPLHQQIVMLRHSHRFDGDSGIGRLAQAVNAGDDTGAIWQAHTDIEQMQFQNAHDVRLRMLVGGADAEGSKPGYAYYLATLRATRPQDQAGRQAYDAWAGSVLDSFGRFQLLCALRAGPWGGDALNRSVKQWLFPEHAQGDWYEGRPVMVMRNDYSLDLMNGDIGIALQDGRGRLAVVFRQPDGHIRWISPGRLSDVETAFAITVHKSQGSEFDHVVLVIPGSNSALLTRELIYTGITRAKKRFTLLYGDEAVFRRALQTRALRCGGLETLLAHHDNG</sequence>
<feature type="binding site" evidence="11">
    <location>
        <begin position="176"/>
        <end position="183"/>
    </location>
    <ligand>
        <name>ATP</name>
        <dbReference type="ChEBI" id="CHEBI:30616"/>
    </ligand>
</feature>
<name>A0A5Q0BJW9_9GAMM</name>
<keyword evidence="4 11" id="KW-0378">Hydrolase</keyword>
<feature type="domain" description="RecBCD enzyme subunit RecD N-terminal" evidence="13">
    <location>
        <begin position="18"/>
        <end position="111"/>
    </location>
</feature>
<dbReference type="Pfam" id="PF13538">
    <property type="entry name" value="UvrD_C_2"/>
    <property type="match status" value="1"/>
</dbReference>
<dbReference type="InterPro" id="IPR041851">
    <property type="entry name" value="RecD_N_sf"/>
</dbReference>
<keyword evidence="2 11" id="KW-0547">Nucleotide-binding</keyword>
<dbReference type="HAMAP" id="MF_01487">
    <property type="entry name" value="RecD"/>
    <property type="match status" value="1"/>
</dbReference>
<dbReference type="GO" id="GO:0000724">
    <property type="term" value="P:double-strand break repair via homologous recombination"/>
    <property type="evidence" value="ECO:0007669"/>
    <property type="project" value="UniProtKB-UniRule"/>
</dbReference>
<dbReference type="GO" id="GO:0016887">
    <property type="term" value="F:ATP hydrolysis activity"/>
    <property type="evidence" value="ECO:0007669"/>
    <property type="project" value="RHEA"/>
</dbReference>
<dbReference type="OrthoDB" id="9803432at2"/>
<dbReference type="InterPro" id="IPR006344">
    <property type="entry name" value="RecD"/>
</dbReference>
<comment type="function">
    <text evidence="11">A helicase/nuclease that prepares dsDNA breaks (DSB) for recombinational DNA repair. Binds to DSBs and unwinds DNA via a highly rapid and processive ATP-dependent bidirectional helicase activity. Unwinds dsDNA until it encounters a Chi (crossover hotspot instigator) sequence from the 3' direction. Cuts ssDNA a few nucleotides 3' to the Chi site. The properties and activities of the enzyme are changed at Chi. The Chi-altered holoenzyme produces a long 3'-ssDNA overhang and facilitates RecA-binding to the ssDNA for homologous DNA recombination and repair. Holoenzyme degrades any linearized DNA that is unable to undergo homologous recombination. In the holoenzyme this subunit has ssDNA-dependent ATPase and 5'-3' helicase activity. When added to pre-assembled RecBC greatly stimulates nuclease activity and augments holoenzyme processivity. Negatively regulates the RecA-loading ability of RecBCD.</text>
</comment>
<dbReference type="Gene3D" id="1.10.10.1020">
    <property type="entry name" value="RecBCD complex, subunit RecD, N-terminal domain"/>
    <property type="match status" value="1"/>
</dbReference>
<evidence type="ECO:0000256" key="5">
    <source>
        <dbReference type="ARBA" id="ARBA00022806"/>
    </source>
</evidence>
<feature type="domain" description="UvrD-like helicase C-terminal" evidence="12">
    <location>
        <begin position="556"/>
        <end position="602"/>
    </location>
</feature>
<accession>A0A5Q0BJW9</accession>
<dbReference type="GO" id="GO:0003677">
    <property type="term" value="F:DNA binding"/>
    <property type="evidence" value="ECO:0007669"/>
    <property type="project" value="UniProtKB-UniRule"/>
</dbReference>
<keyword evidence="5 11" id="KW-0347">Helicase</keyword>
<dbReference type="GO" id="GO:0005524">
    <property type="term" value="F:ATP binding"/>
    <property type="evidence" value="ECO:0007669"/>
    <property type="project" value="UniProtKB-UniRule"/>
</dbReference>
<dbReference type="CDD" id="cd18809">
    <property type="entry name" value="SF1_C_RecD"/>
    <property type="match status" value="1"/>
</dbReference>
<evidence type="ECO:0000256" key="1">
    <source>
        <dbReference type="ARBA" id="ARBA00022722"/>
    </source>
</evidence>
<dbReference type="Gene3D" id="3.40.50.300">
    <property type="entry name" value="P-loop containing nucleotide triphosphate hydrolases"/>
    <property type="match status" value="3"/>
</dbReference>
<gene>
    <name evidence="11 14" type="primary">recD</name>
    <name evidence="14" type="ORF">F6R98_13010</name>
</gene>
<dbReference type="EMBL" id="CP044205">
    <property type="protein sequence ID" value="QFY43422.1"/>
    <property type="molecule type" value="Genomic_DNA"/>
</dbReference>
<evidence type="ECO:0000256" key="9">
    <source>
        <dbReference type="ARBA" id="ARBA00023204"/>
    </source>
</evidence>